<evidence type="ECO:0000313" key="1">
    <source>
        <dbReference type="EMBL" id="EAU86595.2"/>
    </source>
</evidence>
<gene>
    <name evidence="1" type="ORF">CC1G_07791</name>
</gene>
<name>A8NP22_COPC7</name>
<accession>A8NP22</accession>
<sequence>MPFTYNEIMRRSRGTCLRVKFLELKGRTVGKAKAKGEYQSPTSIKNEAIWKWGPRVPQWHDDLKREQG</sequence>
<organism evidence="1 2">
    <name type="scientific">Coprinopsis cinerea (strain Okayama-7 / 130 / ATCC MYA-4618 / FGSC 9003)</name>
    <name type="common">Inky cap fungus</name>
    <name type="synonym">Hormographiella aspergillata</name>
    <dbReference type="NCBI Taxonomy" id="240176"/>
    <lineage>
        <taxon>Eukaryota</taxon>
        <taxon>Fungi</taxon>
        <taxon>Dikarya</taxon>
        <taxon>Basidiomycota</taxon>
        <taxon>Agaricomycotina</taxon>
        <taxon>Agaricomycetes</taxon>
        <taxon>Agaricomycetidae</taxon>
        <taxon>Agaricales</taxon>
        <taxon>Agaricineae</taxon>
        <taxon>Psathyrellaceae</taxon>
        <taxon>Coprinopsis</taxon>
    </lineage>
</organism>
<dbReference type="AlphaFoldDB" id="A8NP22"/>
<proteinExistence type="predicted"/>
<dbReference type="InParanoid" id="A8NP22"/>
<dbReference type="KEGG" id="cci:CC1G_07791"/>
<reference evidence="1 2" key="1">
    <citation type="journal article" date="2010" name="Proc. Natl. Acad. Sci. U.S.A.">
        <title>Insights into evolution of multicellular fungi from the assembled chromosomes of the mushroom Coprinopsis cinerea (Coprinus cinereus).</title>
        <authorList>
            <person name="Stajich J.E."/>
            <person name="Wilke S.K."/>
            <person name="Ahren D."/>
            <person name="Au C.H."/>
            <person name="Birren B.W."/>
            <person name="Borodovsky M."/>
            <person name="Burns C."/>
            <person name="Canback B."/>
            <person name="Casselton L.A."/>
            <person name="Cheng C.K."/>
            <person name="Deng J."/>
            <person name="Dietrich F.S."/>
            <person name="Fargo D.C."/>
            <person name="Farman M.L."/>
            <person name="Gathman A.C."/>
            <person name="Goldberg J."/>
            <person name="Guigo R."/>
            <person name="Hoegger P.J."/>
            <person name="Hooker J.B."/>
            <person name="Huggins A."/>
            <person name="James T.Y."/>
            <person name="Kamada T."/>
            <person name="Kilaru S."/>
            <person name="Kodira C."/>
            <person name="Kues U."/>
            <person name="Kupfer D."/>
            <person name="Kwan H.S."/>
            <person name="Lomsadze A."/>
            <person name="Li W."/>
            <person name="Lilly W.W."/>
            <person name="Ma L.J."/>
            <person name="Mackey A.J."/>
            <person name="Manning G."/>
            <person name="Martin F."/>
            <person name="Muraguchi H."/>
            <person name="Natvig D.O."/>
            <person name="Palmerini H."/>
            <person name="Ramesh M.A."/>
            <person name="Rehmeyer C.J."/>
            <person name="Roe B.A."/>
            <person name="Shenoy N."/>
            <person name="Stanke M."/>
            <person name="Ter-Hovhannisyan V."/>
            <person name="Tunlid A."/>
            <person name="Velagapudi R."/>
            <person name="Vision T.J."/>
            <person name="Zeng Q."/>
            <person name="Zolan M.E."/>
            <person name="Pukkila P.J."/>
        </authorList>
    </citation>
    <scope>NUCLEOTIDE SEQUENCE [LARGE SCALE GENOMIC DNA]</scope>
    <source>
        <strain evidence="2">Okayama-7 / 130 / ATCC MYA-4618 / FGSC 9003</strain>
    </source>
</reference>
<dbReference type="VEuPathDB" id="FungiDB:CC1G_07791"/>
<dbReference type="EMBL" id="AACS02000012">
    <property type="protein sequence ID" value="EAU86595.2"/>
    <property type="molecule type" value="Genomic_DNA"/>
</dbReference>
<dbReference type="HOGENOM" id="CLU_2793889_0_0_1"/>
<dbReference type="Proteomes" id="UP000001861">
    <property type="component" value="Unassembled WGS sequence"/>
</dbReference>
<dbReference type="GeneID" id="6011776"/>
<evidence type="ECO:0000313" key="2">
    <source>
        <dbReference type="Proteomes" id="UP000001861"/>
    </source>
</evidence>
<comment type="caution">
    <text evidence="1">The sequence shown here is derived from an EMBL/GenBank/DDBJ whole genome shotgun (WGS) entry which is preliminary data.</text>
</comment>
<protein>
    <submittedName>
        <fullName evidence="1">Uncharacterized protein</fullName>
    </submittedName>
</protein>
<keyword evidence="2" id="KW-1185">Reference proteome</keyword>
<dbReference type="RefSeq" id="XP_001835248.2">
    <property type="nucleotide sequence ID" value="XM_001835196.2"/>
</dbReference>